<evidence type="ECO:0000313" key="2">
    <source>
        <dbReference type="Proteomes" id="UP000177091"/>
    </source>
</evidence>
<reference evidence="1 2" key="1">
    <citation type="journal article" date="2016" name="Nat. Commun.">
        <title>Thousands of microbial genomes shed light on interconnected biogeochemical processes in an aquifer system.</title>
        <authorList>
            <person name="Anantharaman K."/>
            <person name="Brown C.T."/>
            <person name="Hug L.A."/>
            <person name="Sharon I."/>
            <person name="Castelle C.J."/>
            <person name="Probst A.J."/>
            <person name="Thomas B.C."/>
            <person name="Singh A."/>
            <person name="Wilkins M.J."/>
            <person name="Karaoz U."/>
            <person name="Brodie E.L."/>
            <person name="Williams K.H."/>
            <person name="Hubbard S.S."/>
            <person name="Banfield J.F."/>
        </authorList>
    </citation>
    <scope>NUCLEOTIDE SEQUENCE [LARGE SCALE GENOMIC DNA]</scope>
</reference>
<proteinExistence type="predicted"/>
<dbReference type="EMBL" id="MGFK01000020">
    <property type="protein sequence ID" value="OGM04129.1"/>
    <property type="molecule type" value="Genomic_DNA"/>
</dbReference>
<gene>
    <name evidence="1" type="ORF">A2112_02025</name>
</gene>
<accession>A0A1F7WP28</accession>
<organism evidence="1 2">
    <name type="scientific">Candidatus Woesebacteria bacterium GWA1_42_12</name>
    <dbReference type="NCBI Taxonomy" id="1802472"/>
    <lineage>
        <taxon>Bacteria</taxon>
        <taxon>Candidatus Woeseibacteriota</taxon>
    </lineage>
</organism>
<evidence type="ECO:0000313" key="1">
    <source>
        <dbReference type="EMBL" id="OGM04129.1"/>
    </source>
</evidence>
<dbReference type="AlphaFoldDB" id="A0A1F7WP28"/>
<comment type="caution">
    <text evidence="1">The sequence shown here is derived from an EMBL/GenBank/DDBJ whole genome shotgun (WGS) entry which is preliminary data.</text>
</comment>
<sequence>MKKSLLAFTLITIALISPKDSYASLLVIDREGDVIWKVLASESSLGVPKSSEIIIKSVAGSPPAGSSLVSLLKEGDKFTLSVKSGSEEKSLDVTSVGGEIVEIEERPQVRKVKIGVLSSRFLIEEEGTIALTDYPIKIDPARAELSVVTATGSRILPFLPKEALEVAVRAKTITSLKEGSTMELSEGGRGDLAYEIPGEKTINIVNLFKFQVPVTASISAITGEVLFVDQPVWLRVFGFLFS</sequence>
<protein>
    <submittedName>
        <fullName evidence="1">Uncharacterized protein</fullName>
    </submittedName>
</protein>
<dbReference type="Proteomes" id="UP000177091">
    <property type="component" value="Unassembled WGS sequence"/>
</dbReference>
<name>A0A1F7WP28_9BACT</name>